<name>A0AAU8TT59_9PSED</name>
<protein>
    <submittedName>
        <fullName evidence="1">Uncharacterized protein</fullName>
    </submittedName>
</protein>
<dbReference type="KEGG" id="pfb:VO64_0616"/>
<dbReference type="RefSeq" id="WP_046068396.1">
    <property type="nucleotide sequence ID" value="NZ_CP011117.2"/>
</dbReference>
<organism evidence="1 2">
    <name type="scientific">Pseudomonas synxantha</name>
    <dbReference type="NCBI Taxonomy" id="47883"/>
    <lineage>
        <taxon>Bacteria</taxon>
        <taxon>Pseudomonadati</taxon>
        <taxon>Pseudomonadota</taxon>
        <taxon>Gammaproteobacteria</taxon>
        <taxon>Pseudomonadales</taxon>
        <taxon>Pseudomonadaceae</taxon>
        <taxon>Pseudomonas</taxon>
    </lineage>
</organism>
<dbReference type="AlphaFoldDB" id="A0AAU8TT59"/>
<gene>
    <name evidence="1" type="ORF">VO64_0616</name>
</gene>
<evidence type="ECO:0000313" key="1">
    <source>
        <dbReference type="EMBL" id="AKA81162.1"/>
    </source>
</evidence>
<dbReference type="EMBL" id="CP011117">
    <property type="protein sequence ID" value="AKA81162.1"/>
    <property type="molecule type" value="Genomic_DNA"/>
</dbReference>
<proteinExistence type="predicted"/>
<reference evidence="1 2" key="1">
    <citation type="journal article" date="2015" name="Genome Announc.">
        <title>Complete Genome Sequence of Biocontrol Strain Pseudomonas fluorescens LBUM223.</title>
        <authorList>
            <person name="Roquigny R."/>
            <person name="Arseneault T."/>
            <person name="Gadkar V.J."/>
            <person name="Novinscak A."/>
            <person name="Joly D.L."/>
            <person name="Filion M."/>
        </authorList>
    </citation>
    <scope>NUCLEOTIDE SEQUENCE [LARGE SCALE GENOMIC DNA]</scope>
    <source>
        <strain evidence="1 2">LBUM223</strain>
    </source>
</reference>
<dbReference type="Proteomes" id="UP000033099">
    <property type="component" value="Chromosome"/>
</dbReference>
<evidence type="ECO:0000313" key="2">
    <source>
        <dbReference type="Proteomes" id="UP000033099"/>
    </source>
</evidence>
<accession>A0AAU8TT59</accession>
<sequence length="117" mass="12810">MLQLKTDALMATPCDEEEDNMAMLCCHGKNGEMFMLSRYPDEDEVELTWDYEPSTLDGLKIALSDTTLLVDLAAGDADALGGEDHLEITHDTAASDLAEVEKTLQNILKGTGTFIRT</sequence>